<dbReference type="AlphaFoldDB" id="A0A9P5BUH7"/>
<comment type="caution">
    <text evidence="2">The sequence shown here is derived from an EMBL/GenBank/DDBJ whole genome shotgun (WGS) entry which is preliminary data.</text>
</comment>
<accession>A0A9P5BUH7</accession>
<evidence type="ECO:0000313" key="3">
    <source>
        <dbReference type="Proteomes" id="UP000758155"/>
    </source>
</evidence>
<feature type="region of interest" description="Disordered" evidence="1">
    <location>
        <begin position="68"/>
        <end position="103"/>
    </location>
</feature>
<evidence type="ECO:0000313" key="2">
    <source>
        <dbReference type="EMBL" id="KAF3031178.1"/>
    </source>
</evidence>
<dbReference type="EMBL" id="SWKV01000186">
    <property type="protein sequence ID" value="KAF3031178.1"/>
    <property type="molecule type" value="Genomic_DNA"/>
</dbReference>
<organism evidence="2 3">
    <name type="scientific">Didymella heteroderae</name>
    <dbReference type="NCBI Taxonomy" id="1769908"/>
    <lineage>
        <taxon>Eukaryota</taxon>
        <taxon>Fungi</taxon>
        <taxon>Dikarya</taxon>
        <taxon>Ascomycota</taxon>
        <taxon>Pezizomycotina</taxon>
        <taxon>Dothideomycetes</taxon>
        <taxon>Pleosporomycetidae</taxon>
        <taxon>Pleosporales</taxon>
        <taxon>Pleosporineae</taxon>
        <taxon>Didymellaceae</taxon>
        <taxon>Didymella</taxon>
    </lineage>
</organism>
<name>A0A9P5BUH7_9PLEO</name>
<protein>
    <submittedName>
        <fullName evidence="2">Uncharacterized protein</fullName>
    </submittedName>
</protein>
<keyword evidence="3" id="KW-1185">Reference proteome</keyword>
<gene>
    <name evidence="2" type="ORF">E8E12_000717</name>
</gene>
<proteinExistence type="predicted"/>
<evidence type="ECO:0000256" key="1">
    <source>
        <dbReference type="SAM" id="MobiDB-lite"/>
    </source>
</evidence>
<sequence>MTPQNASKHNVSSSVHHYDDHQLDQQLYHLQLCLNLARQRIWEKNTLIQNLQHNLSSERTAMAREISTLKRKSAHEQKTERGALDGREHHDSGAREPALGVSNVGTSQLREGFSWATQEALGIDKHQSRQQPVLELSQEGSKILASRTPADTVLPRSVASETGSDTSALVSVLSSVEIPCVPARARRKRAKRALRGDDCI</sequence>
<feature type="compositionally biased region" description="Basic and acidic residues" evidence="1">
    <location>
        <begin position="74"/>
        <end position="94"/>
    </location>
</feature>
<reference evidence="2" key="1">
    <citation type="submission" date="2019-04" db="EMBL/GenBank/DDBJ databases">
        <title>Sequencing of skin fungus with MAO and IRED activity.</title>
        <authorList>
            <person name="Marsaioli A.J."/>
            <person name="Bonatto J.M.C."/>
            <person name="Reis Junior O."/>
        </authorList>
    </citation>
    <scope>NUCLEOTIDE SEQUENCE</scope>
    <source>
        <strain evidence="2">28M1</strain>
    </source>
</reference>
<dbReference type="Proteomes" id="UP000758155">
    <property type="component" value="Unassembled WGS sequence"/>
</dbReference>